<dbReference type="SUPFAM" id="SSF48317">
    <property type="entry name" value="Acid phosphatase/Vanadium-dependent haloperoxidase"/>
    <property type="match status" value="1"/>
</dbReference>
<organism evidence="3 4">
    <name type="scientific">Gordonia otitidis (strain DSM 44809 / CCUG 52243 / JCM 12355 / NBRC 100426 / IFM 10032)</name>
    <dbReference type="NCBI Taxonomy" id="1108044"/>
    <lineage>
        <taxon>Bacteria</taxon>
        <taxon>Bacillati</taxon>
        <taxon>Actinomycetota</taxon>
        <taxon>Actinomycetes</taxon>
        <taxon>Mycobacteriales</taxon>
        <taxon>Gordoniaceae</taxon>
        <taxon>Gordonia</taxon>
    </lineage>
</organism>
<feature type="transmembrane region" description="Helical" evidence="1">
    <location>
        <begin position="111"/>
        <end position="131"/>
    </location>
</feature>
<feature type="transmembrane region" description="Helical" evidence="1">
    <location>
        <begin position="259"/>
        <end position="279"/>
    </location>
</feature>
<keyword evidence="1" id="KW-1133">Transmembrane helix</keyword>
<reference evidence="3" key="1">
    <citation type="submission" date="2012-02" db="EMBL/GenBank/DDBJ databases">
        <title>Whole genome shotgun sequence of Gordonia otitidis NBRC 100426.</title>
        <authorList>
            <person name="Yoshida I."/>
            <person name="Hosoyama A."/>
            <person name="Tsuchikane K."/>
            <person name="Katsumata H."/>
            <person name="Yamazaki S."/>
            <person name="Fujita N."/>
        </authorList>
    </citation>
    <scope>NUCLEOTIDE SEQUENCE [LARGE SCALE GENOMIC DNA]</scope>
    <source>
        <strain evidence="3">NBRC 100426</strain>
    </source>
</reference>
<dbReference type="Proteomes" id="UP000005038">
    <property type="component" value="Unassembled WGS sequence"/>
</dbReference>
<evidence type="ECO:0000313" key="3">
    <source>
        <dbReference type="EMBL" id="GAB36941.1"/>
    </source>
</evidence>
<evidence type="ECO:0000256" key="1">
    <source>
        <dbReference type="SAM" id="Phobius"/>
    </source>
</evidence>
<comment type="caution">
    <text evidence="3">The sequence shown here is derived from an EMBL/GenBank/DDBJ whole genome shotgun (WGS) entry which is preliminary data.</text>
</comment>
<sequence length="308" mass="32078">MSFPSAARQARGHRPVGYVVAAVLAALLAFAAAGGIFVFAVRTSVGQVIDQRLLEYGRELPAASQVPHWLSMSVVSNPLTWIVGAAIVVGFVLLGAVLPSERGTRGVGSRIATTAALLLFPPVTIIIVRALRDGTYRPHFHDWIEETNNSAPSGHAAAIAALVVAVTLAAPPLLRPWIAAVGGTWAAIIDFGLVAAGWHRPSDVAISTLLIVGAGILLPDPHRGSTTVIPRIAGLGVSALIVVAASVTVAVYYPRIEQVVIAALVAAVVGVCVGILVAFKSGDRAAAARSLDGDRWDVEQRRDHHLVG</sequence>
<dbReference type="Gene3D" id="1.20.144.10">
    <property type="entry name" value="Phosphatidic acid phosphatase type 2/haloperoxidase"/>
    <property type="match status" value="1"/>
</dbReference>
<dbReference type="RefSeq" id="WP_007241098.1">
    <property type="nucleotide sequence ID" value="NZ_BAFB01000244.1"/>
</dbReference>
<name>H5TTY3_GORO1</name>
<keyword evidence="4" id="KW-1185">Reference proteome</keyword>
<proteinExistence type="predicted"/>
<dbReference type="STRING" id="1108044.GOOTI_244_00020"/>
<gene>
    <name evidence="3" type="ORF">GOOTI_244_00020</name>
</gene>
<keyword evidence="1" id="KW-0472">Membrane</keyword>
<keyword evidence="1" id="KW-0812">Transmembrane</keyword>
<dbReference type="Pfam" id="PF01569">
    <property type="entry name" value="PAP2"/>
    <property type="match status" value="1"/>
</dbReference>
<evidence type="ECO:0000259" key="2">
    <source>
        <dbReference type="Pfam" id="PF01569"/>
    </source>
</evidence>
<feature type="transmembrane region" description="Helical" evidence="1">
    <location>
        <begin position="204"/>
        <end position="220"/>
    </location>
</feature>
<feature type="transmembrane region" description="Helical" evidence="1">
    <location>
        <begin position="151"/>
        <end position="170"/>
    </location>
</feature>
<accession>H5TTY3</accession>
<protein>
    <recommendedName>
        <fullName evidence="2">Phosphatidic acid phosphatase type 2/haloperoxidase domain-containing protein</fullName>
    </recommendedName>
</protein>
<feature type="transmembrane region" description="Helical" evidence="1">
    <location>
        <begin position="16"/>
        <end position="41"/>
    </location>
</feature>
<evidence type="ECO:0000313" key="4">
    <source>
        <dbReference type="Proteomes" id="UP000005038"/>
    </source>
</evidence>
<feature type="transmembrane region" description="Helical" evidence="1">
    <location>
        <begin position="79"/>
        <end position="99"/>
    </location>
</feature>
<dbReference type="AlphaFoldDB" id="H5TTY3"/>
<feature type="domain" description="Phosphatidic acid phosphatase type 2/haloperoxidase" evidence="2">
    <location>
        <begin position="143"/>
        <end position="210"/>
    </location>
</feature>
<feature type="transmembrane region" description="Helical" evidence="1">
    <location>
        <begin position="232"/>
        <end position="253"/>
    </location>
</feature>
<dbReference type="InterPro" id="IPR036938">
    <property type="entry name" value="PAP2/HPO_sf"/>
</dbReference>
<dbReference type="EMBL" id="BAFB01000244">
    <property type="protein sequence ID" value="GAB36941.1"/>
    <property type="molecule type" value="Genomic_DNA"/>
</dbReference>
<feature type="transmembrane region" description="Helical" evidence="1">
    <location>
        <begin position="177"/>
        <end position="198"/>
    </location>
</feature>
<dbReference type="InterPro" id="IPR000326">
    <property type="entry name" value="PAP2/HPO"/>
</dbReference>